<accession>A0A8J7R0H9</accession>
<evidence type="ECO:0000313" key="2">
    <source>
        <dbReference type="Proteomes" id="UP000666240"/>
    </source>
</evidence>
<reference evidence="1" key="1">
    <citation type="submission" date="2021-03" db="EMBL/GenBank/DDBJ databases">
        <title>Genome sequencing and assembly of Tianweitania sediminis.</title>
        <authorList>
            <person name="Chhetri G."/>
        </authorList>
    </citation>
    <scope>NUCLEOTIDE SEQUENCE</scope>
    <source>
        <strain evidence="1">Z8</strain>
    </source>
</reference>
<gene>
    <name evidence="1" type="ORF">J5Y06_09140</name>
</gene>
<name>A0A8J7R0H9_9HYPH</name>
<keyword evidence="2" id="KW-1185">Reference proteome</keyword>
<dbReference type="Proteomes" id="UP000666240">
    <property type="component" value="Unassembled WGS sequence"/>
</dbReference>
<evidence type="ECO:0000313" key="1">
    <source>
        <dbReference type="EMBL" id="MBP0438812.1"/>
    </source>
</evidence>
<organism evidence="1 2">
    <name type="scientific">Tianweitania sediminis</name>
    <dbReference type="NCBI Taxonomy" id="1502156"/>
    <lineage>
        <taxon>Bacteria</taxon>
        <taxon>Pseudomonadati</taxon>
        <taxon>Pseudomonadota</taxon>
        <taxon>Alphaproteobacteria</taxon>
        <taxon>Hyphomicrobiales</taxon>
        <taxon>Phyllobacteriaceae</taxon>
        <taxon>Tianweitania</taxon>
    </lineage>
</organism>
<evidence type="ECO:0008006" key="3">
    <source>
        <dbReference type="Google" id="ProtNLM"/>
    </source>
</evidence>
<proteinExistence type="predicted"/>
<protein>
    <recommendedName>
        <fullName evidence="3">Lipoprotein</fullName>
    </recommendedName>
</protein>
<sequence>MLIAAGCQSGDSVTRNVPDKSTQITESELRAYCPNVALREGTSAFSTFEKGGDGDPSKVIYQASLSQATRACTYEGGTMTIKAAVAGRIVPGPVGKAGTVSMPIRVAVVRGGDVLYSQLHQHQVSVTDTAAATQFVFTDPAINIPQPEQRDIMIYIGFDEGPPSR</sequence>
<dbReference type="EMBL" id="JAGIYY010000002">
    <property type="protein sequence ID" value="MBP0438812.1"/>
    <property type="molecule type" value="Genomic_DNA"/>
</dbReference>
<comment type="caution">
    <text evidence="1">The sequence shown here is derived from an EMBL/GenBank/DDBJ whole genome shotgun (WGS) entry which is preliminary data.</text>
</comment>
<dbReference type="AlphaFoldDB" id="A0A8J7R0H9"/>